<dbReference type="InterPro" id="IPR018247">
    <property type="entry name" value="EF_Hand_1_Ca_BS"/>
</dbReference>
<dbReference type="Pfam" id="PF13715">
    <property type="entry name" value="CarbopepD_reg_2"/>
    <property type="match status" value="1"/>
</dbReference>
<dbReference type="InterPro" id="IPR039426">
    <property type="entry name" value="TonB-dep_rcpt-like"/>
</dbReference>
<dbReference type="Pfam" id="PF07715">
    <property type="entry name" value="Plug"/>
    <property type="match status" value="1"/>
</dbReference>
<evidence type="ECO:0000256" key="1">
    <source>
        <dbReference type="ARBA" id="ARBA00022448"/>
    </source>
</evidence>
<reference evidence="7 8" key="1">
    <citation type="submission" date="2016-05" db="EMBL/GenBank/DDBJ databases">
        <title>Niabella ginsenosidivorans BS26 whole genome sequencing.</title>
        <authorList>
            <person name="Im W.T."/>
            <person name="Siddiqi M.Z."/>
        </authorList>
    </citation>
    <scope>NUCLEOTIDE SEQUENCE [LARGE SCALE GENOMIC DNA]</scope>
    <source>
        <strain evidence="7 8">BS26</strain>
    </source>
</reference>
<evidence type="ECO:0000259" key="6">
    <source>
        <dbReference type="SMART" id="SM00965"/>
    </source>
</evidence>
<dbReference type="Gene3D" id="2.170.130.10">
    <property type="entry name" value="TonB-dependent receptor, plug domain"/>
    <property type="match status" value="1"/>
</dbReference>
<dbReference type="NCBIfam" id="TIGR04056">
    <property type="entry name" value="OMP_RagA_SusC"/>
    <property type="match status" value="1"/>
</dbReference>
<dbReference type="KEGG" id="nia:A8C56_03045"/>
<dbReference type="InterPro" id="IPR023997">
    <property type="entry name" value="TonB-dep_OMP_SusC/RagA_CS"/>
</dbReference>
<keyword evidence="4" id="KW-1134">Transmembrane beta strand</keyword>
<comment type="subcellular location">
    <subcellularLocation>
        <location evidence="4">Cell outer membrane</location>
        <topology evidence="4">Multi-pass membrane protein</topology>
    </subcellularLocation>
</comment>
<evidence type="ECO:0000313" key="8">
    <source>
        <dbReference type="Proteomes" id="UP000077667"/>
    </source>
</evidence>
<keyword evidence="1 4" id="KW-0813">Transport</keyword>
<dbReference type="AlphaFoldDB" id="A0A1A9HXI5"/>
<dbReference type="InterPro" id="IPR011662">
    <property type="entry name" value="Secretin/TonB_short_N"/>
</dbReference>
<dbReference type="PROSITE" id="PS52016">
    <property type="entry name" value="TONB_DEPENDENT_REC_3"/>
    <property type="match status" value="1"/>
</dbReference>
<keyword evidence="8" id="KW-1185">Reference proteome</keyword>
<accession>A0A1A9HXI5</accession>
<dbReference type="FunFam" id="2.170.130.10:FF:000003">
    <property type="entry name" value="SusC/RagA family TonB-linked outer membrane protein"/>
    <property type="match status" value="1"/>
</dbReference>
<feature type="chain" id="PRO_5008389565" evidence="5">
    <location>
        <begin position="34"/>
        <end position="1147"/>
    </location>
</feature>
<keyword evidence="5" id="KW-0732">Signal</keyword>
<dbReference type="InterPro" id="IPR023996">
    <property type="entry name" value="TonB-dep_OMP_SusC/RagA"/>
</dbReference>
<dbReference type="Proteomes" id="UP000077667">
    <property type="component" value="Chromosome"/>
</dbReference>
<dbReference type="EMBL" id="CP015772">
    <property type="protein sequence ID" value="ANH80096.1"/>
    <property type="molecule type" value="Genomic_DNA"/>
</dbReference>
<comment type="similarity">
    <text evidence="4">Belongs to the TonB-dependent receptor family.</text>
</comment>
<feature type="domain" description="Secretin/TonB short N-terminal" evidence="6">
    <location>
        <begin position="64"/>
        <end position="115"/>
    </location>
</feature>
<dbReference type="SUPFAM" id="SSF56935">
    <property type="entry name" value="Porins"/>
    <property type="match status" value="1"/>
</dbReference>
<dbReference type="RefSeq" id="WP_067751899.1">
    <property type="nucleotide sequence ID" value="NZ_CP015772.1"/>
</dbReference>
<keyword evidence="3 4" id="KW-0998">Cell outer membrane</keyword>
<name>A0A1A9HXI5_9BACT</name>
<dbReference type="InterPro" id="IPR012910">
    <property type="entry name" value="Plug_dom"/>
</dbReference>
<dbReference type="InterPro" id="IPR008969">
    <property type="entry name" value="CarboxyPept-like_regulatory"/>
</dbReference>
<evidence type="ECO:0000256" key="4">
    <source>
        <dbReference type="PROSITE-ProRule" id="PRU01360"/>
    </source>
</evidence>
<dbReference type="OrthoDB" id="601197at2"/>
<dbReference type="InterPro" id="IPR037066">
    <property type="entry name" value="Plug_dom_sf"/>
</dbReference>
<dbReference type="Pfam" id="PF07660">
    <property type="entry name" value="STN"/>
    <property type="match status" value="1"/>
</dbReference>
<sequence length="1147" mass="127013">MSKNCNRTFIFRSWLLKIVISCCCLHLSARAQAQDNPEQHRVSVRLNSASYYQVFQLIKRQTGCVFFYSNQVLNDKEKVSLNFQNAKLEEVLDYLFRDKNISYRIRGQKILLSEKKAAPAKTPEIPVKQLTRREDSTFVKGTVMDEEGKPMPGVSVVPRDRPGSGVTTDDLGIFVITVKPGELLDVSMVGMNPQEAVVPQRGNLKITLTAKSDAMKDVVITGYGKQSKITVTGAISSVNMNDMHTPVPNLSNALAGKVAGIISVQSSGEPGYDNATFTIRGIGTFNNVDRGTAAPLIIVDGVQREDVNSSYGGSFNNIDPEDVASISLLKDASATAMYGAKGANGVLIITTKRGIAGKPRISLKAETGLTGFTKRPEMLDGVSYMQLYNEARTNMGLTPFYTDEQIQKTASGLDPYLYPNVNWVDEVYGRYASLTNANVNVSGGGEAVRYFLSGSFYDQVGPYNVKKMNDFNPNLSFKRYDFRTNLDVNVTRTTLLQLNLDAMLVNARYPGISAGDLWYLSYATTPVGFPVNYPGGKWAGPVNNGGNNPLNEVQNNGYSTEFRPTVQSVFTLTQKLDAITKGLSAYGRFSFDSYGEFDNRRRHTNDLFLATGRDEQGNLIYTQTRVGQQFLDYSQSATGERVMYLEGNLNYDRYFGDHHFGGMILYNMRNRLVSTAGDAISSIPYRNQSLAGRINYGYNDKYLLELNAGYTGSENFEKGKRFGLFPSVSGGWVISKERFFDGLSNTLSLLKLRASYGVVGNDNIGGSRFPYLTQMGSGSGTGFGLNGSNAGGITENIIGVEDLTWERSYKTDIGLELGLFKKLNITADYFTDRRKDILISRQTLSSIAGYNGAQVFANLGEALNRGIDGNIEYNDQIGKVGLRVYGNVTYAVNKIVYQDEPERKYAYQRGTGRMYGEFTGYVADGLFVDQDDINSRPAQQFGVVAPGDVRYLDQNGDQVIDAGDWVYLGKSWFPKWLYGAGFSVSYHNFDLSALFQGIADVGIMANGSRILGNNMGADGVGVIPFSGIGQYPNNTLSILKDRWTADDPRQDAYYPRITIANLGDNNYLNSSRWLKDGSYLRLKQASLGYNFSTEKMKRYGFSSLYLYLSGQNLLTFSKFKLWDPELGSNGAKYPITRMYTFGIRALF</sequence>
<dbReference type="Gene3D" id="2.60.40.1120">
    <property type="entry name" value="Carboxypeptidase-like, regulatory domain"/>
    <property type="match status" value="1"/>
</dbReference>
<keyword evidence="2 4" id="KW-0472">Membrane</keyword>
<evidence type="ECO:0000313" key="7">
    <source>
        <dbReference type="EMBL" id="ANH80096.1"/>
    </source>
</evidence>
<dbReference type="NCBIfam" id="TIGR04057">
    <property type="entry name" value="SusC_RagA_signa"/>
    <property type="match status" value="1"/>
</dbReference>
<dbReference type="SMART" id="SM00965">
    <property type="entry name" value="STN"/>
    <property type="match status" value="1"/>
</dbReference>
<dbReference type="STRING" id="1176587.A8C56_03045"/>
<keyword evidence="4" id="KW-0812">Transmembrane</keyword>
<dbReference type="PROSITE" id="PS00018">
    <property type="entry name" value="EF_HAND_1"/>
    <property type="match status" value="1"/>
</dbReference>
<dbReference type="SUPFAM" id="SSF49464">
    <property type="entry name" value="Carboxypeptidase regulatory domain-like"/>
    <property type="match status" value="1"/>
</dbReference>
<evidence type="ECO:0000256" key="5">
    <source>
        <dbReference type="SAM" id="SignalP"/>
    </source>
</evidence>
<proteinExistence type="inferred from homology"/>
<evidence type="ECO:0000256" key="3">
    <source>
        <dbReference type="ARBA" id="ARBA00023237"/>
    </source>
</evidence>
<protein>
    <submittedName>
        <fullName evidence="7">SusC/RagA family TonB-linked outer membrane protein</fullName>
    </submittedName>
</protein>
<dbReference type="Gene3D" id="3.55.50.30">
    <property type="match status" value="1"/>
</dbReference>
<organism evidence="7 8">
    <name type="scientific">Niabella ginsenosidivorans</name>
    <dbReference type="NCBI Taxonomy" id="1176587"/>
    <lineage>
        <taxon>Bacteria</taxon>
        <taxon>Pseudomonadati</taxon>
        <taxon>Bacteroidota</taxon>
        <taxon>Chitinophagia</taxon>
        <taxon>Chitinophagales</taxon>
        <taxon>Chitinophagaceae</taxon>
        <taxon>Niabella</taxon>
    </lineage>
</organism>
<evidence type="ECO:0000256" key="2">
    <source>
        <dbReference type="ARBA" id="ARBA00023136"/>
    </source>
</evidence>
<feature type="signal peptide" evidence="5">
    <location>
        <begin position="1"/>
        <end position="33"/>
    </location>
</feature>
<gene>
    <name evidence="7" type="ORF">A8C56_03045</name>
</gene>
<dbReference type="GO" id="GO:0009279">
    <property type="term" value="C:cell outer membrane"/>
    <property type="evidence" value="ECO:0007669"/>
    <property type="project" value="UniProtKB-SubCell"/>
</dbReference>